<keyword evidence="5" id="KW-1185">Reference proteome</keyword>
<evidence type="ECO:0000313" key="2">
    <source>
        <dbReference type="EMBL" id="MZL68529.1"/>
    </source>
</evidence>
<feature type="transmembrane region" description="Helical" evidence="1">
    <location>
        <begin position="52"/>
        <end position="73"/>
    </location>
</feature>
<evidence type="ECO:0000313" key="3">
    <source>
        <dbReference type="EMBL" id="SHF64361.1"/>
    </source>
</evidence>
<comment type="caution">
    <text evidence="3">The sequence shown here is derived from an EMBL/GenBank/DDBJ whole genome shotgun (WGS) entry which is preliminary data.</text>
</comment>
<evidence type="ECO:0000313" key="5">
    <source>
        <dbReference type="Proteomes" id="UP000474718"/>
    </source>
</evidence>
<sequence>MTKREFRKKCKREKSTSYQLILSGTIVSLAGLVVVLLTLFTQDAFANQIFGFTIGLTISLVGMGLDIAGEVWLSQEFKKYKDESIADQTDCL</sequence>
<dbReference type="Proteomes" id="UP000184089">
    <property type="component" value="Unassembled WGS sequence"/>
</dbReference>
<gene>
    <name evidence="2" type="ORF">GT747_01890</name>
    <name evidence="3" type="ORF">SAMN05444424_0172</name>
</gene>
<accession>A0AAQ1MBD7</accession>
<dbReference type="EMBL" id="WWVX01000001">
    <property type="protein sequence ID" value="MZL68529.1"/>
    <property type="molecule type" value="Genomic_DNA"/>
</dbReference>
<proteinExistence type="predicted"/>
<reference evidence="4" key="2">
    <citation type="submission" date="2016-11" db="EMBL/GenBank/DDBJ databases">
        <authorList>
            <person name="Jaros S."/>
            <person name="Januszkiewicz K."/>
            <person name="Wedrychowicz H."/>
        </authorList>
    </citation>
    <scope>NUCLEOTIDE SEQUENCE [LARGE SCALE GENOMIC DNA]</scope>
    <source>
        <strain evidence="4">DSM 4029</strain>
    </source>
</reference>
<evidence type="ECO:0000256" key="1">
    <source>
        <dbReference type="SAM" id="Phobius"/>
    </source>
</evidence>
<organism evidence="3 4">
    <name type="scientific">Bittarella massiliensis</name>
    <name type="common">ex Durand et al. 2017</name>
    <dbReference type="NCBI Taxonomy" id="1720313"/>
    <lineage>
        <taxon>Bacteria</taxon>
        <taxon>Bacillati</taxon>
        <taxon>Bacillota</taxon>
        <taxon>Clostridia</taxon>
        <taxon>Eubacteriales</taxon>
        <taxon>Oscillospiraceae</taxon>
        <taxon>Bittarella (ex Durand et al. 2017)</taxon>
    </lineage>
</organism>
<dbReference type="AlphaFoldDB" id="A0AAQ1MBD7"/>
<feature type="transmembrane region" description="Helical" evidence="1">
    <location>
        <begin position="20"/>
        <end position="40"/>
    </location>
</feature>
<dbReference type="RefSeq" id="WP_021658397.1">
    <property type="nucleotide sequence ID" value="NZ_FQVY01000001.1"/>
</dbReference>
<dbReference type="Proteomes" id="UP000474718">
    <property type="component" value="Unassembled WGS sequence"/>
</dbReference>
<reference evidence="3" key="1">
    <citation type="submission" date="2016-11" db="EMBL/GenBank/DDBJ databases">
        <authorList>
            <person name="Varghese N."/>
            <person name="Submissions S."/>
        </authorList>
    </citation>
    <scope>NUCLEOTIDE SEQUENCE</scope>
    <source>
        <strain evidence="3">DSM 4029</strain>
    </source>
</reference>
<dbReference type="EMBL" id="FQVY01000001">
    <property type="protein sequence ID" value="SHF64361.1"/>
    <property type="molecule type" value="Genomic_DNA"/>
</dbReference>
<keyword evidence="1" id="KW-0812">Transmembrane</keyword>
<reference evidence="2 5" key="3">
    <citation type="journal article" date="2019" name="Nat. Med.">
        <title>A library of human gut bacterial isolates paired with longitudinal multiomics data enables mechanistic microbiome research.</title>
        <authorList>
            <person name="Poyet M."/>
            <person name="Groussin M."/>
            <person name="Gibbons S.M."/>
            <person name="Avila-Pacheco J."/>
            <person name="Jiang X."/>
            <person name="Kearney S.M."/>
            <person name="Perrotta A.R."/>
            <person name="Berdy B."/>
            <person name="Zhao S."/>
            <person name="Lieberman T.D."/>
            <person name="Swanson P.K."/>
            <person name="Smith M."/>
            <person name="Roesemann S."/>
            <person name="Alexander J.E."/>
            <person name="Rich S.A."/>
            <person name="Livny J."/>
            <person name="Vlamakis H."/>
            <person name="Clish C."/>
            <person name="Bullock K."/>
            <person name="Deik A."/>
            <person name="Scott J."/>
            <person name="Pierce K.A."/>
            <person name="Xavier R.J."/>
            <person name="Alm E.J."/>
        </authorList>
    </citation>
    <scope>NUCLEOTIDE SEQUENCE [LARGE SCALE GENOMIC DNA]</scope>
    <source>
        <strain evidence="2 5">BIOML-A2</strain>
    </source>
</reference>
<keyword evidence="1" id="KW-0472">Membrane</keyword>
<evidence type="ECO:0000313" key="4">
    <source>
        <dbReference type="Proteomes" id="UP000184089"/>
    </source>
</evidence>
<protein>
    <submittedName>
        <fullName evidence="3">Uncharacterized protein</fullName>
    </submittedName>
</protein>
<name>A0AAQ1MBD7_9FIRM</name>
<keyword evidence="1" id="KW-1133">Transmembrane helix</keyword>